<dbReference type="Pfam" id="PF00172">
    <property type="entry name" value="Zn_clus"/>
    <property type="match status" value="1"/>
</dbReference>
<accession>A0A6A7B4I9</accession>
<dbReference type="PANTHER" id="PTHR37534:SF46">
    <property type="entry name" value="ZN(II)2CYS6 TRANSCRIPTION FACTOR (EUROFUNG)"/>
    <property type="match status" value="1"/>
</dbReference>
<evidence type="ECO:0000256" key="1">
    <source>
        <dbReference type="ARBA" id="ARBA00004123"/>
    </source>
</evidence>
<dbReference type="SMART" id="SM00066">
    <property type="entry name" value="GAL4"/>
    <property type="match status" value="1"/>
</dbReference>
<dbReference type="AlphaFoldDB" id="A0A6A7B4I9"/>
<dbReference type="Pfam" id="PF11951">
    <property type="entry name" value="Fungal_trans_2"/>
    <property type="match status" value="1"/>
</dbReference>
<dbReference type="PANTHER" id="PTHR37534">
    <property type="entry name" value="TRANSCRIPTIONAL ACTIVATOR PROTEIN UGA3"/>
    <property type="match status" value="1"/>
</dbReference>
<keyword evidence="5" id="KW-1185">Reference proteome</keyword>
<dbReference type="SUPFAM" id="SSF57701">
    <property type="entry name" value="Zn2/Cys6 DNA-binding domain"/>
    <property type="match status" value="1"/>
</dbReference>
<dbReference type="CDD" id="cd00067">
    <property type="entry name" value="GAL4"/>
    <property type="match status" value="1"/>
</dbReference>
<feature type="domain" description="Zn(2)-C6 fungal-type" evidence="3">
    <location>
        <begin position="40"/>
        <end position="71"/>
    </location>
</feature>
<gene>
    <name evidence="4" type="ORF">T440DRAFT_489795</name>
</gene>
<evidence type="ECO:0000259" key="3">
    <source>
        <dbReference type="PROSITE" id="PS50048"/>
    </source>
</evidence>
<dbReference type="InterPro" id="IPR036864">
    <property type="entry name" value="Zn2-C6_fun-type_DNA-bd_sf"/>
</dbReference>
<comment type="subcellular location">
    <subcellularLocation>
        <location evidence="1">Nucleus</location>
    </subcellularLocation>
</comment>
<dbReference type="GO" id="GO:0008270">
    <property type="term" value="F:zinc ion binding"/>
    <property type="evidence" value="ECO:0007669"/>
    <property type="project" value="InterPro"/>
</dbReference>
<evidence type="ECO:0000313" key="5">
    <source>
        <dbReference type="Proteomes" id="UP000799423"/>
    </source>
</evidence>
<dbReference type="PROSITE" id="PS50048">
    <property type="entry name" value="ZN2_CY6_FUNGAL_2"/>
    <property type="match status" value="1"/>
</dbReference>
<sequence length="482" mass="53958">MLNRLKGQATIIATDPHDVACVVASSGSNPVRRRRTVEGSCWQCKQRRVKCDLRKPTCGRCQASRTESCSYDKLLLRWKEHPTILPYTGFQLIKEYTLGGLPLAINERRAIDYFKARLWPLFSTVHEPCPPPIALALQSQPVLQALCVFAEEHRALQERGSSKQTLERRRLHCLAAIRGQLADDQAGISSLSALLVAVLLLYFLEGYVNCTKADASTQCHLTGALAIINTLGGFDTAWSVSDENSRMLLSELASTDLTDALLQSRRPSFPAMIWERMEIRSVWWEHIPGTVSLGAIFLTMAEMSFYHHELQNGAEATNDKTRAFERALQPTYSTLEYISNSSFENVAEKEPFDPGSAASLSLVRAFQHAGLIYLYSAILKIPIKHFLVQQHVHACLECIQGMDTTSKAQNCALFPLYVAGAHSITDRHRSCVLQTLDMIYSNLRFQSVQSIRLALRRLWQPGSGLGTWTDIFQNNAICTLVI</sequence>
<evidence type="ECO:0000256" key="2">
    <source>
        <dbReference type="ARBA" id="ARBA00023242"/>
    </source>
</evidence>
<keyword evidence="2" id="KW-0539">Nucleus</keyword>
<dbReference type="InterPro" id="IPR001138">
    <property type="entry name" value="Zn2Cys6_DnaBD"/>
</dbReference>
<protein>
    <recommendedName>
        <fullName evidence="3">Zn(2)-C6 fungal-type domain-containing protein</fullName>
    </recommendedName>
</protein>
<dbReference type="OrthoDB" id="3362851at2759"/>
<dbReference type="PROSITE" id="PS00463">
    <property type="entry name" value="ZN2_CY6_FUNGAL_1"/>
    <property type="match status" value="1"/>
</dbReference>
<evidence type="ECO:0000313" key="4">
    <source>
        <dbReference type="EMBL" id="KAF2850212.1"/>
    </source>
</evidence>
<dbReference type="GO" id="GO:0005634">
    <property type="term" value="C:nucleus"/>
    <property type="evidence" value="ECO:0007669"/>
    <property type="project" value="UniProtKB-SubCell"/>
</dbReference>
<dbReference type="EMBL" id="MU006307">
    <property type="protein sequence ID" value="KAF2850212.1"/>
    <property type="molecule type" value="Genomic_DNA"/>
</dbReference>
<name>A0A6A7B4I9_9PLEO</name>
<dbReference type="Proteomes" id="UP000799423">
    <property type="component" value="Unassembled WGS sequence"/>
</dbReference>
<dbReference type="GO" id="GO:0000981">
    <property type="term" value="F:DNA-binding transcription factor activity, RNA polymerase II-specific"/>
    <property type="evidence" value="ECO:0007669"/>
    <property type="project" value="InterPro"/>
</dbReference>
<proteinExistence type="predicted"/>
<organism evidence="4 5">
    <name type="scientific">Plenodomus tracheiphilus IPT5</name>
    <dbReference type="NCBI Taxonomy" id="1408161"/>
    <lineage>
        <taxon>Eukaryota</taxon>
        <taxon>Fungi</taxon>
        <taxon>Dikarya</taxon>
        <taxon>Ascomycota</taxon>
        <taxon>Pezizomycotina</taxon>
        <taxon>Dothideomycetes</taxon>
        <taxon>Pleosporomycetidae</taxon>
        <taxon>Pleosporales</taxon>
        <taxon>Pleosporineae</taxon>
        <taxon>Leptosphaeriaceae</taxon>
        <taxon>Plenodomus</taxon>
    </lineage>
</organism>
<reference evidence="4" key="1">
    <citation type="submission" date="2020-01" db="EMBL/GenBank/DDBJ databases">
        <authorList>
            <consortium name="DOE Joint Genome Institute"/>
            <person name="Haridas S."/>
            <person name="Albert R."/>
            <person name="Binder M."/>
            <person name="Bloem J."/>
            <person name="Labutti K."/>
            <person name="Salamov A."/>
            <person name="Andreopoulos B."/>
            <person name="Baker S.E."/>
            <person name="Barry K."/>
            <person name="Bills G."/>
            <person name="Bluhm B.H."/>
            <person name="Cannon C."/>
            <person name="Castanera R."/>
            <person name="Culley D.E."/>
            <person name="Daum C."/>
            <person name="Ezra D."/>
            <person name="Gonzalez J.B."/>
            <person name="Henrissat B."/>
            <person name="Kuo A."/>
            <person name="Liang C."/>
            <person name="Lipzen A."/>
            <person name="Lutzoni F."/>
            <person name="Magnuson J."/>
            <person name="Mondo S."/>
            <person name="Nolan M."/>
            <person name="Ohm R."/>
            <person name="Pangilinan J."/>
            <person name="Park H.-J."/>
            <person name="Ramirez L."/>
            <person name="Alfaro M."/>
            <person name="Sun H."/>
            <person name="Tritt A."/>
            <person name="Yoshinaga Y."/>
            <person name="Zwiers L.-H."/>
            <person name="Turgeon B.G."/>
            <person name="Goodwin S.B."/>
            <person name="Spatafora J.W."/>
            <person name="Crous P.W."/>
            <person name="Grigoriev I.V."/>
        </authorList>
    </citation>
    <scope>NUCLEOTIDE SEQUENCE</scope>
    <source>
        <strain evidence="4">IPT5</strain>
    </source>
</reference>
<dbReference type="Gene3D" id="4.10.240.10">
    <property type="entry name" value="Zn(2)-C6 fungal-type DNA-binding domain"/>
    <property type="match status" value="1"/>
</dbReference>
<dbReference type="InterPro" id="IPR021858">
    <property type="entry name" value="Fun_TF"/>
</dbReference>